<keyword evidence="2" id="KW-1185">Reference proteome</keyword>
<name>A0ABQ3N9L2_9BACI</name>
<proteinExistence type="predicted"/>
<comment type="caution">
    <text evidence="1">The sequence shown here is derived from an EMBL/GenBank/DDBJ whole genome shotgun (WGS) entry which is preliminary data.</text>
</comment>
<evidence type="ECO:0008006" key="3">
    <source>
        <dbReference type="Google" id="ProtNLM"/>
    </source>
</evidence>
<dbReference type="RefSeq" id="WP_191276642.1">
    <property type="nucleotide sequence ID" value="NZ_BNDS01000031.1"/>
</dbReference>
<organism evidence="1 2">
    <name type="scientific">Neobacillus kokaensis</name>
    <dbReference type="NCBI Taxonomy" id="2759023"/>
    <lineage>
        <taxon>Bacteria</taxon>
        <taxon>Bacillati</taxon>
        <taxon>Bacillota</taxon>
        <taxon>Bacilli</taxon>
        <taxon>Bacillales</taxon>
        <taxon>Bacillaceae</taxon>
        <taxon>Neobacillus</taxon>
    </lineage>
</organism>
<reference evidence="1 2" key="1">
    <citation type="journal article" date="2022" name="Int. J. Syst. Evol. Microbiol.">
        <title>Neobacillus kokaensis sp. nov., isolated from soil.</title>
        <authorList>
            <person name="Yuki K."/>
            <person name="Matsubara H."/>
            <person name="Yamaguchi S."/>
        </authorList>
    </citation>
    <scope>NUCLEOTIDE SEQUENCE [LARGE SCALE GENOMIC DNA]</scope>
    <source>
        <strain evidence="1 2">LOB 377</strain>
    </source>
</reference>
<gene>
    <name evidence="1" type="ORF">AM1BK_45240</name>
</gene>
<dbReference type="EMBL" id="BNDS01000031">
    <property type="protein sequence ID" value="GHI00982.1"/>
    <property type="molecule type" value="Genomic_DNA"/>
</dbReference>
<protein>
    <recommendedName>
        <fullName evidence="3">DUF2357 domain-containing protein</fullName>
    </recommendedName>
</protein>
<sequence>MNTHGHEDVSTIAGIPLLEEAFGKDMKSIKALHLGNWLTDVSQVIDPVTFTSGANGLKDGIDSIIDRIKKPIDQTLDEWSSTLFEIEWIDGKKIFKPLKVELNSFVQDLKSELYSLIDFFTGMHTSQRDYRIANWFRDAFLLIGYFKFVHPEAPGWPERMNFDCFMSVFGRKDQLFSTNNAADRPGSFTQYYPHEHLDRPEILGVKGPKLYEPGRQERHFPFRVEPSKHPGPRSSKLREKIDPDLYSYLRDYIQMTAGLLAEVDLEFEQVFKKGIPRDHDPIWHLTLAKLGHALHQVEDFFAHSNWFELAAKTMGQEFLTKLIPKKTNLEMIDRLSTAYQKRLKRYLTVPMEDWHQHPDEEWVVSGYFDMQDSFISIMHLAQELIGWDAPDPYAQIHEAVQTVKETVEKPKTILQKVQKKLQETMDFITNPKKALEDPENEIAKWLEETFGKDAKKLVRPTVSRKIAEKIAKETDFFRDMPPEVLEAFLNLIVEGTRNITYLKWEKNYYETIKTLTEFYQGPAAWVRKWIPEKIKEKLFDVAKFYGFDRFYDFIGAGRIGCHSLMAKDHKDAPFYEKQKECATAVHWYIVKTMLRWKEKKDAEYINWLELLEYFLKNPLPPNEKSYIITIPVTIVHTVKYKEQLKSDELHYSLEDLYKYRSVNPSQFSWKSIADINFNTYGMSLEDTRNAINQILKDRNWGTKVTHPNYAFKPGLKIFIPQQKAKLKIYSLPDDQNPWFKAVLDKGWKVFKGYEDDDSGTSQPPIEHHTPKKISINELKTQIAHAKRMRMEAREKYRPSFRQN</sequence>
<evidence type="ECO:0000313" key="2">
    <source>
        <dbReference type="Proteomes" id="UP000637074"/>
    </source>
</evidence>
<accession>A0ABQ3N9L2</accession>
<evidence type="ECO:0000313" key="1">
    <source>
        <dbReference type="EMBL" id="GHI00982.1"/>
    </source>
</evidence>
<dbReference type="Proteomes" id="UP000637074">
    <property type="component" value="Unassembled WGS sequence"/>
</dbReference>